<gene>
    <name evidence="10" type="ORF">ATJ93_1024</name>
</gene>
<dbReference type="SUPFAM" id="SSF52743">
    <property type="entry name" value="Subtilisin-like"/>
    <property type="match status" value="1"/>
</dbReference>
<dbReference type="InterPro" id="IPR015500">
    <property type="entry name" value="Peptidase_S8_subtilisin-rel"/>
</dbReference>
<sequence>MSASPIGSRVRSAGVAALVACVLCVLFVAAVPGAWAATPATSAVGDATSAPAEPTPIDETIEEADGTVTVLVRFEPFDDEAVSSVDEGGAKIEVEREREDDMVAARRGHAERTQQSLERYASATEGVTLERSFWITNAALVTVDTDRASLTVLARLENVTRIEPNSVVSSSAPAIPAKSSTNEPTTHAELATAGTSSSAVYTEGLEKIRAPEAWDAFRTRGEGVRVAVLDSGVDGDHPDIEVAEWKDFDDDPSAEPIDYDGHGTQVSGIVAGGNASGTHIGVAPDVTLLHGAVMTDCENRKRCGGRSSTILAGMEWAIEEDADVISLSLGWDGHSSASVDAIENAREAGTVVVGAVGNGGEGTSLSPGNAYDVISVGAIDQSDDVPSFSGGEEIDTADEWRGDAPARWPDSYVVPDVVAPGVSVKSATPGGGYRTNLGTSLTAPHVAGTAALMQSATAADLSPDEIKRALEETAWKPDGEDVSAAKDTRYGSGIIDAYAAVDAVGQYATLEGTVTDAETGNPIANATVEVIGEGEPYETTTDAEGRYEVPGLAGDREYAVVVERDGYESVTETRTVASDETSTLDVELAGSGTLEVDVTDARFGDGIDGATVEAAGPAGTYTGTHVGDGTYRLENVPMRGEYELQVGAEGYVDADRTVSFAADADRLEESVTLDGDAALTITVQTEDGEPIGNATVRIERDSGTAFGANGTTKEDGTLEVVVPGTGESYAVEAAASEFESNSVETGPVESGETASVTVALPAPVPVPVTGTIAALFALCAVLGGVYAWRRARGS</sequence>
<keyword evidence="8" id="KW-1133">Transmembrane helix</keyword>
<evidence type="ECO:0000313" key="11">
    <source>
        <dbReference type="Proteomes" id="UP000283805"/>
    </source>
</evidence>
<comment type="similarity">
    <text evidence="1 6">Belongs to the peptidase S8 family.</text>
</comment>
<comment type="caution">
    <text evidence="10">The sequence shown here is derived from an EMBL/GenBank/DDBJ whole genome shotgun (WGS) entry which is preliminary data.</text>
</comment>
<dbReference type="SUPFAM" id="SSF49464">
    <property type="entry name" value="Carboxypeptidase regulatory domain-like"/>
    <property type="match status" value="1"/>
</dbReference>
<proteinExistence type="inferred from homology"/>
<evidence type="ECO:0000256" key="3">
    <source>
        <dbReference type="ARBA" id="ARBA00022801"/>
    </source>
</evidence>
<keyword evidence="2 6" id="KW-0645">Protease</keyword>
<dbReference type="InterPro" id="IPR008969">
    <property type="entry name" value="CarboxyPept-like_regulatory"/>
</dbReference>
<evidence type="ECO:0000256" key="5">
    <source>
        <dbReference type="PIRSR" id="PIRSR615500-1"/>
    </source>
</evidence>
<dbReference type="PANTHER" id="PTHR43806:SF11">
    <property type="entry name" value="CEREVISIN-RELATED"/>
    <property type="match status" value="1"/>
</dbReference>
<dbReference type="Pfam" id="PF13620">
    <property type="entry name" value="CarboxypepD_reg"/>
    <property type="match status" value="2"/>
</dbReference>
<dbReference type="GO" id="GO:0006508">
    <property type="term" value="P:proteolysis"/>
    <property type="evidence" value="ECO:0007669"/>
    <property type="project" value="UniProtKB-KW"/>
</dbReference>
<feature type="transmembrane region" description="Helical" evidence="8">
    <location>
        <begin position="768"/>
        <end position="788"/>
    </location>
</feature>
<dbReference type="InterPro" id="IPR023827">
    <property type="entry name" value="Peptidase_S8_Asp-AS"/>
</dbReference>
<feature type="domain" description="Peptidase S8/S53" evidence="9">
    <location>
        <begin position="221"/>
        <end position="493"/>
    </location>
</feature>
<feature type="active site" description="Charge relay system" evidence="5 6">
    <location>
        <position position="262"/>
    </location>
</feature>
<feature type="active site" description="Charge relay system" evidence="5 6">
    <location>
        <position position="230"/>
    </location>
</feature>
<evidence type="ECO:0000259" key="9">
    <source>
        <dbReference type="Pfam" id="PF00082"/>
    </source>
</evidence>
<keyword evidence="4 6" id="KW-0720">Serine protease</keyword>
<dbReference type="PROSITE" id="PS00136">
    <property type="entry name" value="SUBTILASE_ASP"/>
    <property type="match status" value="1"/>
</dbReference>
<dbReference type="Gene3D" id="3.40.50.200">
    <property type="entry name" value="Peptidase S8/S53 domain"/>
    <property type="match status" value="1"/>
</dbReference>
<dbReference type="RefSeq" id="WP_120243491.1">
    <property type="nucleotide sequence ID" value="NZ_RAPO01000001.1"/>
</dbReference>
<dbReference type="PROSITE" id="PS00137">
    <property type="entry name" value="SUBTILASE_HIS"/>
    <property type="match status" value="1"/>
</dbReference>
<dbReference type="InterPro" id="IPR036852">
    <property type="entry name" value="Peptidase_S8/S53_dom_sf"/>
</dbReference>
<feature type="region of interest" description="Disordered" evidence="7">
    <location>
        <begin position="170"/>
        <end position="196"/>
    </location>
</feature>
<dbReference type="InterPro" id="IPR050131">
    <property type="entry name" value="Peptidase_S8_subtilisin-like"/>
</dbReference>
<keyword evidence="8" id="KW-0472">Membrane</keyword>
<keyword evidence="3 6" id="KW-0378">Hydrolase</keyword>
<evidence type="ECO:0000256" key="8">
    <source>
        <dbReference type="SAM" id="Phobius"/>
    </source>
</evidence>
<dbReference type="Pfam" id="PF00082">
    <property type="entry name" value="Peptidase_S8"/>
    <property type="match status" value="1"/>
</dbReference>
<dbReference type="AlphaFoldDB" id="A0A419WRE8"/>
<dbReference type="OrthoDB" id="27270at2157"/>
<keyword evidence="11" id="KW-1185">Reference proteome</keyword>
<feature type="active site" description="Charge relay system" evidence="5 6">
    <location>
        <position position="440"/>
    </location>
</feature>
<dbReference type="EMBL" id="RAPO01000001">
    <property type="protein sequence ID" value="RKD98024.1"/>
    <property type="molecule type" value="Genomic_DNA"/>
</dbReference>
<evidence type="ECO:0000256" key="2">
    <source>
        <dbReference type="ARBA" id="ARBA00022670"/>
    </source>
</evidence>
<dbReference type="Gene3D" id="2.60.40.1120">
    <property type="entry name" value="Carboxypeptidase-like, regulatory domain"/>
    <property type="match status" value="3"/>
</dbReference>
<reference evidence="10 11" key="1">
    <citation type="submission" date="2018-09" db="EMBL/GenBank/DDBJ databases">
        <title>Genomic Encyclopedia of Archaeal and Bacterial Type Strains, Phase II (KMG-II): from individual species to whole genera.</title>
        <authorList>
            <person name="Goeker M."/>
        </authorList>
    </citation>
    <scope>NUCLEOTIDE SEQUENCE [LARGE SCALE GENOMIC DNA]</scope>
    <source>
        <strain evidence="10 11">DSM 13151</strain>
    </source>
</reference>
<name>A0A419WRE8_9EURY</name>
<evidence type="ECO:0000256" key="4">
    <source>
        <dbReference type="ARBA" id="ARBA00022825"/>
    </source>
</evidence>
<dbReference type="PROSITE" id="PS51892">
    <property type="entry name" value="SUBTILASE"/>
    <property type="match status" value="1"/>
</dbReference>
<dbReference type="PANTHER" id="PTHR43806">
    <property type="entry name" value="PEPTIDASE S8"/>
    <property type="match status" value="1"/>
</dbReference>
<dbReference type="Proteomes" id="UP000283805">
    <property type="component" value="Unassembled WGS sequence"/>
</dbReference>
<protein>
    <submittedName>
        <fullName evidence="10">Subtilisin family serine protease</fullName>
    </submittedName>
</protein>
<keyword evidence="8" id="KW-0812">Transmembrane</keyword>
<evidence type="ECO:0000313" key="10">
    <source>
        <dbReference type="EMBL" id="RKD98024.1"/>
    </source>
</evidence>
<dbReference type="GO" id="GO:0004252">
    <property type="term" value="F:serine-type endopeptidase activity"/>
    <property type="evidence" value="ECO:0007669"/>
    <property type="project" value="UniProtKB-UniRule"/>
</dbReference>
<accession>A0A419WRE8</accession>
<evidence type="ECO:0000256" key="7">
    <source>
        <dbReference type="SAM" id="MobiDB-lite"/>
    </source>
</evidence>
<organism evidence="10 11">
    <name type="scientific">Halopiger aswanensis</name>
    <dbReference type="NCBI Taxonomy" id="148449"/>
    <lineage>
        <taxon>Archaea</taxon>
        <taxon>Methanobacteriati</taxon>
        <taxon>Methanobacteriota</taxon>
        <taxon>Stenosarchaea group</taxon>
        <taxon>Halobacteria</taxon>
        <taxon>Halobacteriales</taxon>
        <taxon>Natrialbaceae</taxon>
        <taxon>Halopiger</taxon>
    </lineage>
</organism>
<dbReference type="InterPro" id="IPR000209">
    <property type="entry name" value="Peptidase_S8/S53_dom"/>
</dbReference>
<dbReference type="PRINTS" id="PR00723">
    <property type="entry name" value="SUBTILISIN"/>
</dbReference>
<evidence type="ECO:0000256" key="1">
    <source>
        <dbReference type="ARBA" id="ARBA00011073"/>
    </source>
</evidence>
<dbReference type="InterPro" id="IPR022398">
    <property type="entry name" value="Peptidase_S8_His-AS"/>
</dbReference>
<feature type="compositionally biased region" description="Low complexity" evidence="7">
    <location>
        <begin position="170"/>
        <end position="180"/>
    </location>
</feature>
<evidence type="ECO:0000256" key="6">
    <source>
        <dbReference type="PROSITE-ProRule" id="PRU01240"/>
    </source>
</evidence>